<dbReference type="PATRIC" id="fig|1310613.3.peg.1173"/>
<comment type="caution">
    <text evidence="3">The sequence shown here is derived from an EMBL/GenBank/DDBJ whole genome shotgun (WGS) entry which is preliminary data.</text>
</comment>
<dbReference type="AlphaFoldDB" id="A0A009HUG5"/>
<reference evidence="3 4" key="1">
    <citation type="submission" date="2014-02" db="EMBL/GenBank/DDBJ databases">
        <title>Comparative genomics and transcriptomics to identify genetic mechanisms underlying the emergence of carbapenem resistant Acinetobacter baumannii (CRAb).</title>
        <authorList>
            <person name="Harris A.D."/>
            <person name="Johnson K.J."/>
            <person name="George J."/>
            <person name="Shefchek K."/>
            <person name="Daugherty S.C."/>
            <person name="Parankush S."/>
            <person name="Sadzewicz L."/>
            <person name="Tallon L."/>
            <person name="Sengamalay N."/>
            <person name="Hazen T.H."/>
            <person name="Rasko D.A."/>
        </authorList>
    </citation>
    <scope>NUCLEOTIDE SEQUENCE [LARGE SCALE GENOMIC DNA]</scope>
    <source>
        <strain evidence="3 4">1295743</strain>
    </source>
</reference>
<dbReference type="GO" id="GO:0003677">
    <property type="term" value="F:DNA binding"/>
    <property type="evidence" value="ECO:0007669"/>
    <property type="project" value="InterPro"/>
</dbReference>
<evidence type="ECO:0000313" key="4">
    <source>
        <dbReference type="Proteomes" id="UP000020595"/>
    </source>
</evidence>
<dbReference type="EMBL" id="JEWH01000010">
    <property type="protein sequence ID" value="EXB06635.1"/>
    <property type="molecule type" value="Genomic_DNA"/>
</dbReference>
<proteinExistence type="predicted"/>
<organism evidence="3 4">
    <name type="scientific">Acinetobacter baumannii (strain 1295743)</name>
    <dbReference type="NCBI Taxonomy" id="1310613"/>
    <lineage>
        <taxon>Bacteria</taxon>
        <taxon>Pseudomonadati</taxon>
        <taxon>Pseudomonadota</taxon>
        <taxon>Gammaproteobacteria</taxon>
        <taxon>Moraxellales</taxon>
        <taxon>Moraxellaceae</taxon>
        <taxon>Acinetobacter</taxon>
        <taxon>Acinetobacter calcoaceticus/baumannii complex</taxon>
    </lineage>
</organism>
<name>A0A009HUG5_ACIB9</name>
<dbReference type="InterPro" id="IPR003346">
    <property type="entry name" value="Transposase_20"/>
</dbReference>
<dbReference type="Proteomes" id="UP000020595">
    <property type="component" value="Unassembled WGS sequence"/>
</dbReference>
<dbReference type="InterPro" id="IPR047650">
    <property type="entry name" value="Transpos_IS110"/>
</dbReference>
<evidence type="ECO:0000259" key="2">
    <source>
        <dbReference type="Pfam" id="PF02371"/>
    </source>
</evidence>
<dbReference type="RefSeq" id="WP_032050911.1">
    <property type="nucleotide sequence ID" value="NZ_JEWH01000010.1"/>
</dbReference>
<dbReference type="NCBIfam" id="NF033542">
    <property type="entry name" value="transpos_IS110"/>
    <property type="match status" value="1"/>
</dbReference>
<feature type="domain" description="Transposase IS116/IS110/IS902 C-terminal" evidence="2">
    <location>
        <begin position="201"/>
        <end position="285"/>
    </location>
</feature>
<dbReference type="PANTHER" id="PTHR33055">
    <property type="entry name" value="TRANSPOSASE FOR INSERTION SEQUENCE ELEMENT IS1111A"/>
    <property type="match status" value="1"/>
</dbReference>
<gene>
    <name evidence="3" type="ORF">J512_1222</name>
</gene>
<dbReference type="InterPro" id="IPR002525">
    <property type="entry name" value="Transp_IS110-like_N"/>
</dbReference>
<dbReference type="PANTHER" id="PTHR33055:SF3">
    <property type="entry name" value="PUTATIVE TRANSPOSASE FOR IS117-RELATED"/>
    <property type="match status" value="1"/>
</dbReference>
<accession>A0A009HUG5</accession>
<dbReference type="Pfam" id="PF01548">
    <property type="entry name" value="DEDD_Tnp_IS110"/>
    <property type="match status" value="1"/>
</dbReference>
<dbReference type="GO" id="GO:0006313">
    <property type="term" value="P:DNA transposition"/>
    <property type="evidence" value="ECO:0007669"/>
    <property type="project" value="InterPro"/>
</dbReference>
<feature type="domain" description="Transposase IS110-like N-terminal" evidence="1">
    <location>
        <begin position="4"/>
        <end position="154"/>
    </location>
</feature>
<dbReference type="GO" id="GO:0004803">
    <property type="term" value="F:transposase activity"/>
    <property type="evidence" value="ECO:0007669"/>
    <property type="project" value="InterPro"/>
</dbReference>
<evidence type="ECO:0000313" key="3">
    <source>
        <dbReference type="EMBL" id="EXB06635.1"/>
    </source>
</evidence>
<sequence>MNYLGIDVSKDKIDCCLLINDISQKGKTKIFPNNENGFDKLAIWLNQKNIQYSDLLVTLEATGIYHENLCYYLHALQINIAISNPMRTRRFAQGMSILNKTDKVDSEVLAKYGALAPIKRWQPDSENFRELRDLMTRRDVLSTDLVRENNRLEKSTFTVTSKQVITMIQENMLYIQNCIDQIDNLIDQLIERDADLSQEMKLLTSIPAIGQRTALQMLNLFHGKEFESAGSAAAYVGLVPVQKQSGTSVRGATKISKAGSSRIRSALYMAAIVAIRFNPHTKILYDRLLKNGKSKMSALCAVMRKLVYLCYGVLKHKTPYQVDYM</sequence>
<dbReference type="Pfam" id="PF02371">
    <property type="entry name" value="Transposase_20"/>
    <property type="match status" value="1"/>
</dbReference>
<protein>
    <submittedName>
        <fullName evidence="3">Transposase IS116/IS110/IS902 family protein</fullName>
    </submittedName>
</protein>
<evidence type="ECO:0000259" key="1">
    <source>
        <dbReference type="Pfam" id="PF01548"/>
    </source>
</evidence>